<keyword evidence="1" id="KW-0732">Signal</keyword>
<protein>
    <submittedName>
        <fullName evidence="2">Uncharacterized protein</fullName>
    </submittedName>
</protein>
<dbReference type="AlphaFoldDB" id="A0A0A8Z0F1"/>
<evidence type="ECO:0000313" key="2">
    <source>
        <dbReference type="EMBL" id="JAD30215.1"/>
    </source>
</evidence>
<feature type="chain" id="PRO_5002042266" evidence="1">
    <location>
        <begin position="19"/>
        <end position="64"/>
    </location>
</feature>
<proteinExistence type="predicted"/>
<reference evidence="2" key="2">
    <citation type="journal article" date="2015" name="Data Brief">
        <title>Shoot transcriptome of the giant reed, Arundo donax.</title>
        <authorList>
            <person name="Barrero R.A."/>
            <person name="Guerrero F.D."/>
            <person name="Moolhuijzen P."/>
            <person name="Goolsby J.A."/>
            <person name="Tidwell J."/>
            <person name="Bellgard S.E."/>
            <person name="Bellgard M.I."/>
        </authorList>
    </citation>
    <scope>NUCLEOTIDE SEQUENCE</scope>
    <source>
        <tissue evidence="2">Shoot tissue taken approximately 20 cm above the soil surface</tissue>
    </source>
</reference>
<organism evidence="2">
    <name type="scientific">Arundo donax</name>
    <name type="common">Giant reed</name>
    <name type="synonym">Donax arundinaceus</name>
    <dbReference type="NCBI Taxonomy" id="35708"/>
    <lineage>
        <taxon>Eukaryota</taxon>
        <taxon>Viridiplantae</taxon>
        <taxon>Streptophyta</taxon>
        <taxon>Embryophyta</taxon>
        <taxon>Tracheophyta</taxon>
        <taxon>Spermatophyta</taxon>
        <taxon>Magnoliopsida</taxon>
        <taxon>Liliopsida</taxon>
        <taxon>Poales</taxon>
        <taxon>Poaceae</taxon>
        <taxon>PACMAD clade</taxon>
        <taxon>Arundinoideae</taxon>
        <taxon>Arundineae</taxon>
        <taxon>Arundo</taxon>
    </lineage>
</organism>
<name>A0A0A8Z0F1_ARUDO</name>
<dbReference type="EMBL" id="GBRH01267680">
    <property type="protein sequence ID" value="JAD30215.1"/>
    <property type="molecule type" value="Transcribed_RNA"/>
</dbReference>
<sequence>MPALIIFCLSLYAVRLISISCNCPCQHLKLQAYMFLSSSLHLQTFCPVQLFILHLPLRDKNFSI</sequence>
<accession>A0A0A8Z0F1</accession>
<feature type="signal peptide" evidence="1">
    <location>
        <begin position="1"/>
        <end position="18"/>
    </location>
</feature>
<evidence type="ECO:0000256" key="1">
    <source>
        <dbReference type="SAM" id="SignalP"/>
    </source>
</evidence>
<reference evidence="2" key="1">
    <citation type="submission" date="2014-09" db="EMBL/GenBank/DDBJ databases">
        <authorList>
            <person name="Magalhaes I.L.F."/>
            <person name="Oliveira U."/>
            <person name="Santos F.R."/>
            <person name="Vidigal T.H.D.A."/>
            <person name="Brescovit A.D."/>
            <person name="Santos A.J."/>
        </authorList>
    </citation>
    <scope>NUCLEOTIDE SEQUENCE</scope>
    <source>
        <tissue evidence="2">Shoot tissue taken approximately 20 cm above the soil surface</tissue>
    </source>
</reference>